<gene>
    <name evidence="2" type="ORF">K469DRAFT_663299</name>
</gene>
<dbReference type="Proteomes" id="UP000800200">
    <property type="component" value="Unassembled WGS sequence"/>
</dbReference>
<dbReference type="InterPro" id="IPR056625">
    <property type="entry name" value="SH3_CYT4"/>
</dbReference>
<dbReference type="InterPro" id="IPR050180">
    <property type="entry name" value="RNR_Ribonuclease"/>
</dbReference>
<dbReference type="GO" id="GO:0006402">
    <property type="term" value="P:mRNA catabolic process"/>
    <property type="evidence" value="ECO:0007669"/>
    <property type="project" value="TreeGrafter"/>
</dbReference>
<dbReference type="PANTHER" id="PTHR23355">
    <property type="entry name" value="RIBONUCLEASE"/>
    <property type="match status" value="1"/>
</dbReference>
<feature type="domain" description="RNB" evidence="1">
    <location>
        <begin position="582"/>
        <end position="944"/>
    </location>
</feature>
<evidence type="ECO:0000313" key="2">
    <source>
        <dbReference type="EMBL" id="KAF2186431.1"/>
    </source>
</evidence>
<evidence type="ECO:0000259" key="1">
    <source>
        <dbReference type="SMART" id="SM00955"/>
    </source>
</evidence>
<dbReference type="Pfam" id="PF23214">
    <property type="entry name" value="SH3_CYT4"/>
    <property type="match status" value="1"/>
</dbReference>
<dbReference type="InterPro" id="IPR012340">
    <property type="entry name" value="NA-bd_OB-fold"/>
</dbReference>
<dbReference type="InterPro" id="IPR056624">
    <property type="entry name" value="WH_CYT4"/>
</dbReference>
<dbReference type="GO" id="GO:0003723">
    <property type="term" value="F:RNA binding"/>
    <property type="evidence" value="ECO:0007669"/>
    <property type="project" value="InterPro"/>
</dbReference>
<protein>
    <submittedName>
        <fullName evidence="2">RNB-domain-containing protein</fullName>
    </submittedName>
</protein>
<feature type="non-terminal residue" evidence="2">
    <location>
        <position position="1"/>
    </location>
</feature>
<organism evidence="2 3">
    <name type="scientific">Zopfia rhizophila CBS 207.26</name>
    <dbReference type="NCBI Taxonomy" id="1314779"/>
    <lineage>
        <taxon>Eukaryota</taxon>
        <taxon>Fungi</taxon>
        <taxon>Dikarya</taxon>
        <taxon>Ascomycota</taxon>
        <taxon>Pezizomycotina</taxon>
        <taxon>Dothideomycetes</taxon>
        <taxon>Dothideomycetes incertae sedis</taxon>
        <taxon>Zopfiaceae</taxon>
        <taxon>Zopfia</taxon>
    </lineage>
</organism>
<dbReference type="PANTHER" id="PTHR23355:SF65">
    <property type="entry name" value="EXORIBONUCLEASE CYT-4, PUTATIVE (AFU_ORTHOLOGUE AFUA_7G01550)-RELATED"/>
    <property type="match status" value="1"/>
</dbReference>
<dbReference type="EMBL" id="ML994629">
    <property type="protein sequence ID" value="KAF2186431.1"/>
    <property type="molecule type" value="Genomic_DNA"/>
</dbReference>
<dbReference type="Pfam" id="PF00773">
    <property type="entry name" value="RNB"/>
    <property type="match status" value="1"/>
</dbReference>
<evidence type="ECO:0000313" key="3">
    <source>
        <dbReference type="Proteomes" id="UP000800200"/>
    </source>
</evidence>
<sequence>MLRPRPPSWPSAHICWKCQTQIARQHRKFCGIAPNRSAQNGIASLESPPPETHAFRRPQKYLIKSNTAPANGLSLLRNGQCFQAPRRTFHITQPHSQTPLSTSEAPNANFNPVLVQSKQQSPPIRDRLQKWQDEYGGPNEETLRAFERHPARGEISNDMARMTPADSDLQVRDNWEEEDDGEELNTLGMYLKPGDVVELFQSNREPILAVFVQQFEVQCQFFTVNGKWAHTTLADVRFAIPGCIDPSIIRPLIPYLPTKPDADIKGDLHVPLEVGAKVMTILQKMSNESEKIYRENAAVLDNAYTTLADQTRTRMMILKQIAKTLLGNSDSALIYSAPALLAVRKALLHNQFKFRADRRSQRLTNVFAIRPKADVEVIETVQDWVREFLDYQALNATRDSDAPLLDPKRHSKGAAYITQFVEKARRLISFSRKHRDPLPGATGPSKTRYPFTKTSSVLRTVWGEEFSSTDKQIINFLQAWILMVQFVGMPSLHSSCTSILHATRCYEDSIMHTETAQDMTTQTGHLFLQEIGVITPYENRTIYDEQLMLPTIRLSRNLELLNTKAEITRRNPDFYDSMADLRRDWGEMNVYCIDSTDAKEIDDGLSVSKVEGRESEYWVHVHIANPTAFFDKTHVLSGLAAHMTETVYLPERTFPMLPTWVTQNYFSLDRNRPVLTFSTRLDLSGTVLETKIQPGIIRKVTSLAPADLAEILGSEDQSDILRLVVGGDIPAAAQEPDRSRPNLTPAQHQELQNLNAVARALWEKRKEAGGISIQTQMAECRVFERSGIPGLGWAPPSIDRARFVHGDPVIEMTARRRRTASVIREHFDPKYLVEEMMLLACQTGAAWCAERSIPVIFRGTIENPYEMPLEKFKEEILKPCQAQTDTLPASVAFQYMQALGRSITHTSPLPHRIIGAKSYLRVTSPLRRFSDMISHWQIEAALRHEARTGKKFGPGDLENSVRPVLPFSQQQLQESIITLTPRERLISKTKISGNQFWATQAFMRAVLYNEAEVPKTFRVWIRRLREGFQAAQAMMTDWCLMVNVTKVSGMDFVVGDEWEVEIQSINTFRRSVHMYPIRLIQRETWSSP</sequence>
<dbReference type="InterPro" id="IPR057912">
    <property type="entry name" value="OB_CYT4_C"/>
</dbReference>
<dbReference type="OrthoDB" id="2285229at2759"/>
<keyword evidence="3" id="KW-1185">Reference proteome</keyword>
<proteinExistence type="predicted"/>
<dbReference type="GO" id="GO:0000932">
    <property type="term" value="C:P-body"/>
    <property type="evidence" value="ECO:0007669"/>
    <property type="project" value="TreeGrafter"/>
</dbReference>
<dbReference type="SUPFAM" id="SSF50249">
    <property type="entry name" value="Nucleic acid-binding proteins"/>
    <property type="match status" value="1"/>
</dbReference>
<name>A0A6A6E3F9_9PEZI</name>
<dbReference type="AlphaFoldDB" id="A0A6A6E3F9"/>
<dbReference type="GO" id="GO:0000175">
    <property type="term" value="F:3'-5'-RNA exonuclease activity"/>
    <property type="evidence" value="ECO:0007669"/>
    <property type="project" value="TreeGrafter"/>
</dbReference>
<dbReference type="InterPro" id="IPR001900">
    <property type="entry name" value="RNase_II/R"/>
</dbReference>
<accession>A0A6A6E3F9</accession>
<dbReference type="Pfam" id="PF25522">
    <property type="entry name" value="OB_cyt-4"/>
    <property type="match status" value="1"/>
</dbReference>
<dbReference type="SMART" id="SM00955">
    <property type="entry name" value="RNB"/>
    <property type="match status" value="1"/>
</dbReference>
<reference evidence="2" key="1">
    <citation type="journal article" date="2020" name="Stud. Mycol.">
        <title>101 Dothideomycetes genomes: a test case for predicting lifestyles and emergence of pathogens.</title>
        <authorList>
            <person name="Haridas S."/>
            <person name="Albert R."/>
            <person name="Binder M."/>
            <person name="Bloem J."/>
            <person name="Labutti K."/>
            <person name="Salamov A."/>
            <person name="Andreopoulos B."/>
            <person name="Baker S."/>
            <person name="Barry K."/>
            <person name="Bills G."/>
            <person name="Bluhm B."/>
            <person name="Cannon C."/>
            <person name="Castanera R."/>
            <person name="Culley D."/>
            <person name="Daum C."/>
            <person name="Ezra D."/>
            <person name="Gonzalez J."/>
            <person name="Henrissat B."/>
            <person name="Kuo A."/>
            <person name="Liang C."/>
            <person name="Lipzen A."/>
            <person name="Lutzoni F."/>
            <person name="Magnuson J."/>
            <person name="Mondo S."/>
            <person name="Nolan M."/>
            <person name="Ohm R."/>
            <person name="Pangilinan J."/>
            <person name="Park H.-J."/>
            <person name="Ramirez L."/>
            <person name="Alfaro M."/>
            <person name="Sun H."/>
            <person name="Tritt A."/>
            <person name="Yoshinaga Y."/>
            <person name="Zwiers L.-H."/>
            <person name="Turgeon B."/>
            <person name="Goodwin S."/>
            <person name="Spatafora J."/>
            <person name="Crous P."/>
            <person name="Grigoriev I."/>
        </authorList>
    </citation>
    <scope>NUCLEOTIDE SEQUENCE</scope>
    <source>
        <strain evidence="2">CBS 207.26</strain>
    </source>
</reference>
<dbReference type="Pfam" id="PF23216">
    <property type="entry name" value="WHD_CYT4"/>
    <property type="match status" value="1"/>
</dbReference>